<dbReference type="InterPro" id="IPR006140">
    <property type="entry name" value="D-isomer_DH_NAD-bd"/>
</dbReference>
<evidence type="ECO:0000259" key="5">
    <source>
        <dbReference type="Pfam" id="PF00389"/>
    </source>
</evidence>
<proteinExistence type="inferred from homology"/>
<dbReference type="GO" id="GO:0008465">
    <property type="term" value="F:hydroxypyruvate reductase (NADH) activity"/>
    <property type="evidence" value="ECO:0007669"/>
    <property type="project" value="TreeGrafter"/>
</dbReference>
<dbReference type="AlphaFoldDB" id="A0A1G2T632"/>
<dbReference type="GO" id="GO:0051287">
    <property type="term" value="F:NAD binding"/>
    <property type="evidence" value="ECO:0007669"/>
    <property type="project" value="InterPro"/>
</dbReference>
<comment type="caution">
    <text evidence="7">The sequence shown here is derived from an EMBL/GenBank/DDBJ whole genome shotgun (WGS) entry which is preliminary data.</text>
</comment>
<dbReference type="PROSITE" id="PS00670">
    <property type="entry name" value="D_2_HYDROXYACID_DH_2"/>
    <property type="match status" value="1"/>
</dbReference>
<evidence type="ECO:0000256" key="2">
    <source>
        <dbReference type="ARBA" id="ARBA00023002"/>
    </source>
</evidence>
<dbReference type="GO" id="GO:0005829">
    <property type="term" value="C:cytosol"/>
    <property type="evidence" value="ECO:0007669"/>
    <property type="project" value="TreeGrafter"/>
</dbReference>
<dbReference type="Proteomes" id="UP000179264">
    <property type="component" value="Unassembled WGS sequence"/>
</dbReference>
<dbReference type="SUPFAM" id="SSF52283">
    <property type="entry name" value="Formate/glycerate dehydrogenase catalytic domain-like"/>
    <property type="match status" value="1"/>
</dbReference>
<evidence type="ECO:0000313" key="7">
    <source>
        <dbReference type="EMBL" id="OHA92745.1"/>
    </source>
</evidence>
<keyword evidence="2 4" id="KW-0560">Oxidoreductase</keyword>
<dbReference type="CDD" id="cd05301">
    <property type="entry name" value="GDH"/>
    <property type="match status" value="1"/>
</dbReference>
<protein>
    <submittedName>
        <fullName evidence="7">D-glycerate dehydrogenase</fullName>
    </submittedName>
</protein>
<dbReference type="PANTHER" id="PTHR10996:SF257">
    <property type="entry name" value="GLYOXYLATE REDUCTASE 1"/>
    <property type="match status" value="1"/>
</dbReference>
<dbReference type="Pfam" id="PF02826">
    <property type="entry name" value="2-Hacid_dh_C"/>
    <property type="match status" value="1"/>
</dbReference>
<feature type="domain" description="D-isomer specific 2-hydroxyacid dehydrogenase catalytic" evidence="5">
    <location>
        <begin position="4"/>
        <end position="320"/>
    </location>
</feature>
<reference evidence="7 8" key="1">
    <citation type="journal article" date="2016" name="Nat. Commun.">
        <title>Thousands of microbial genomes shed light on interconnected biogeochemical processes in an aquifer system.</title>
        <authorList>
            <person name="Anantharaman K."/>
            <person name="Brown C.T."/>
            <person name="Hug L.A."/>
            <person name="Sharon I."/>
            <person name="Castelle C.J."/>
            <person name="Probst A.J."/>
            <person name="Thomas B.C."/>
            <person name="Singh A."/>
            <person name="Wilkins M.J."/>
            <person name="Karaoz U."/>
            <person name="Brodie E.L."/>
            <person name="Williams K.H."/>
            <person name="Hubbard S.S."/>
            <person name="Banfield J.F."/>
        </authorList>
    </citation>
    <scope>NUCLEOTIDE SEQUENCE [LARGE SCALE GENOMIC DNA]</scope>
</reference>
<dbReference type="PROSITE" id="PS00671">
    <property type="entry name" value="D_2_HYDROXYACID_DH_3"/>
    <property type="match status" value="1"/>
</dbReference>
<dbReference type="SUPFAM" id="SSF51735">
    <property type="entry name" value="NAD(P)-binding Rossmann-fold domains"/>
    <property type="match status" value="1"/>
</dbReference>
<evidence type="ECO:0000259" key="6">
    <source>
        <dbReference type="Pfam" id="PF02826"/>
    </source>
</evidence>
<gene>
    <name evidence="7" type="ORF">A2W58_03145</name>
</gene>
<dbReference type="InterPro" id="IPR036291">
    <property type="entry name" value="NAD(P)-bd_dom_sf"/>
</dbReference>
<dbReference type="InterPro" id="IPR029753">
    <property type="entry name" value="D-isomer_DH_CS"/>
</dbReference>
<sequence>MKVYITQQIPEITEKMLRELGHEVDVNQQNKILSKQELITVLKAKPYDGVVCLLTNTIDGEVFDAVPTAKIFANYAVGYNNIDVVEANKRGIIVTNTPGALTDAVAEHTVALIMSVARRVVESDKYLREGKFKGWEPLGFLGLDMKGKTVGILGAGRIGFRVGQILHKGFDMNVIYYDVKRNEMFEKDLDAKYFESLEELLKVSDIVSVHVPLLDSTKHLINKERLQMMKKTAYLVNTSRGPVVDETALVEALKNGVIAGAGLDVFENEPALAPDLADLSNIVITPHIASATVHARNEMATLVAQNIIDFLEGKVPANKVIA</sequence>
<dbReference type="Gene3D" id="3.40.50.720">
    <property type="entry name" value="NAD(P)-binding Rossmann-like Domain"/>
    <property type="match status" value="2"/>
</dbReference>
<accession>A0A1G2T632</accession>
<organism evidence="7 8">
    <name type="scientific">Candidatus Zambryskibacteria bacterium RIFCSPHIGHO2_02_38_10.5</name>
    <dbReference type="NCBI Taxonomy" id="1802742"/>
    <lineage>
        <taxon>Bacteria</taxon>
        <taxon>Candidatus Zambryskiibacteriota</taxon>
    </lineage>
</organism>
<dbReference type="Pfam" id="PF00389">
    <property type="entry name" value="2-Hacid_dh"/>
    <property type="match status" value="1"/>
</dbReference>
<dbReference type="EMBL" id="MHVL01000038">
    <property type="protein sequence ID" value="OHA92745.1"/>
    <property type="molecule type" value="Genomic_DNA"/>
</dbReference>
<dbReference type="InterPro" id="IPR006139">
    <property type="entry name" value="D-isomer_2_OHA_DH_cat_dom"/>
</dbReference>
<dbReference type="FunFam" id="3.40.50.720:FF:000203">
    <property type="entry name" value="D-3-phosphoglycerate dehydrogenase (SerA)"/>
    <property type="match status" value="1"/>
</dbReference>
<evidence type="ECO:0000313" key="8">
    <source>
        <dbReference type="Proteomes" id="UP000179264"/>
    </source>
</evidence>
<name>A0A1G2T632_9BACT</name>
<dbReference type="InterPro" id="IPR050223">
    <property type="entry name" value="D-isomer_2-hydroxyacid_DH"/>
</dbReference>
<dbReference type="PANTHER" id="PTHR10996">
    <property type="entry name" value="2-HYDROXYACID DEHYDROGENASE-RELATED"/>
    <property type="match status" value="1"/>
</dbReference>
<evidence type="ECO:0000256" key="3">
    <source>
        <dbReference type="ARBA" id="ARBA00023027"/>
    </source>
</evidence>
<dbReference type="InterPro" id="IPR029752">
    <property type="entry name" value="D-isomer_DH_CS1"/>
</dbReference>
<evidence type="ECO:0000256" key="1">
    <source>
        <dbReference type="ARBA" id="ARBA00005854"/>
    </source>
</evidence>
<comment type="similarity">
    <text evidence="1 4">Belongs to the D-isomer specific 2-hydroxyacid dehydrogenase family.</text>
</comment>
<keyword evidence="3" id="KW-0520">NAD</keyword>
<dbReference type="GO" id="GO:0030267">
    <property type="term" value="F:glyoxylate reductase (NADPH) activity"/>
    <property type="evidence" value="ECO:0007669"/>
    <property type="project" value="TreeGrafter"/>
</dbReference>
<dbReference type="PROSITE" id="PS00065">
    <property type="entry name" value="D_2_HYDROXYACID_DH_1"/>
    <property type="match status" value="1"/>
</dbReference>
<feature type="domain" description="D-isomer specific 2-hydroxyacid dehydrogenase NAD-binding" evidence="6">
    <location>
        <begin position="110"/>
        <end position="289"/>
    </location>
</feature>
<evidence type="ECO:0000256" key="4">
    <source>
        <dbReference type="RuleBase" id="RU003719"/>
    </source>
</evidence>